<protein>
    <submittedName>
        <fullName evidence="2">Carboxymuconolactone decarboxylase family protein</fullName>
    </submittedName>
</protein>
<dbReference type="Proteomes" id="UP000094622">
    <property type="component" value="Unassembled WGS sequence"/>
</dbReference>
<dbReference type="PANTHER" id="PTHR34846">
    <property type="entry name" value="4-CARBOXYMUCONOLACTONE DECARBOXYLASE FAMILY PROTEIN (AFU_ORTHOLOGUE AFUA_6G11590)"/>
    <property type="match status" value="1"/>
</dbReference>
<dbReference type="SUPFAM" id="SSF69118">
    <property type="entry name" value="AhpD-like"/>
    <property type="match status" value="1"/>
</dbReference>
<name>A0A1E3H7L1_9HYPH</name>
<keyword evidence="3" id="KW-1185">Reference proteome</keyword>
<comment type="caution">
    <text evidence="2">The sequence shown here is derived from an EMBL/GenBank/DDBJ whole genome shotgun (WGS) entry which is preliminary data.</text>
</comment>
<evidence type="ECO:0000259" key="1">
    <source>
        <dbReference type="Pfam" id="PF02627"/>
    </source>
</evidence>
<organism evidence="2 3">
    <name type="scientific">Methylobrevis pamukkalensis</name>
    <dbReference type="NCBI Taxonomy" id="1439726"/>
    <lineage>
        <taxon>Bacteria</taxon>
        <taxon>Pseudomonadati</taxon>
        <taxon>Pseudomonadota</taxon>
        <taxon>Alphaproteobacteria</taxon>
        <taxon>Hyphomicrobiales</taxon>
        <taxon>Pleomorphomonadaceae</taxon>
        <taxon>Methylobrevis</taxon>
    </lineage>
</organism>
<dbReference type="PANTHER" id="PTHR34846:SF11">
    <property type="entry name" value="4-CARBOXYMUCONOLACTONE DECARBOXYLASE FAMILY PROTEIN (AFU_ORTHOLOGUE AFUA_6G11590)"/>
    <property type="match status" value="1"/>
</dbReference>
<dbReference type="InterPro" id="IPR003779">
    <property type="entry name" value="CMD-like"/>
</dbReference>
<dbReference type="RefSeq" id="WP_069305586.1">
    <property type="nucleotide sequence ID" value="NZ_MCRJ01000004.1"/>
</dbReference>
<gene>
    <name evidence="2" type="ORF">A6302_00378</name>
</gene>
<evidence type="ECO:0000313" key="2">
    <source>
        <dbReference type="EMBL" id="ODN72313.1"/>
    </source>
</evidence>
<dbReference type="Pfam" id="PF02627">
    <property type="entry name" value="CMD"/>
    <property type="match status" value="1"/>
</dbReference>
<evidence type="ECO:0000313" key="3">
    <source>
        <dbReference type="Proteomes" id="UP000094622"/>
    </source>
</evidence>
<feature type="domain" description="Carboxymuconolactone decarboxylase-like" evidence="1">
    <location>
        <begin position="42"/>
        <end position="110"/>
    </location>
</feature>
<dbReference type="Gene3D" id="1.20.1290.10">
    <property type="entry name" value="AhpD-like"/>
    <property type="match status" value="1"/>
</dbReference>
<dbReference type="EMBL" id="MCRJ01000004">
    <property type="protein sequence ID" value="ODN72313.1"/>
    <property type="molecule type" value="Genomic_DNA"/>
</dbReference>
<dbReference type="GO" id="GO:0051920">
    <property type="term" value="F:peroxiredoxin activity"/>
    <property type="evidence" value="ECO:0007669"/>
    <property type="project" value="InterPro"/>
</dbReference>
<sequence>MQIGASDPNAMTSAQKAVFDAIASGPRGDVPRPFLAMLDSPVLADAIQGVGAAIRFSGALPADLREVAILAAAAAYGSGYEWDYHEPIGRREGLGDAVIEAARSGDVAALDPVDPAAAIIVFCHRAIAGNVADAAALAHLSTTLGRGAATDVVAIAGYYPLLALFLAAANLDHPVPNPGIGAATPLERS</sequence>
<accession>A0A1E3H7L1</accession>
<proteinExistence type="predicted"/>
<dbReference type="AlphaFoldDB" id="A0A1E3H7L1"/>
<dbReference type="InterPro" id="IPR029032">
    <property type="entry name" value="AhpD-like"/>
</dbReference>
<reference evidence="2 3" key="1">
    <citation type="submission" date="2016-07" db="EMBL/GenBank/DDBJ databases">
        <title>Draft Genome Sequence of Methylobrevis pamukkalensis PK2.</title>
        <authorList>
            <person name="Vasilenko O.V."/>
            <person name="Doronina N.V."/>
            <person name="Shmareva M.N."/>
            <person name="Tarlachkov S.V."/>
            <person name="Mustakhimov I."/>
            <person name="Trotsenko Y.A."/>
        </authorList>
    </citation>
    <scope>NUCLEOTIDE SEQUENCE [LARGE SCALE GENOMIC DNA]</scope>
    <source>
        <strain evidence="2 3">PK2</strain>
    </source>
</reference>
<dbReference type="OrthoDB" id="9129225at2"/>